<keyword evidence="2" id="KW-1185">Reference proteome</keyword>
<dbReference type="EMBL" id="AP022560">
    <property type="protein sequence ID" value="BBX00108.1"/>
    <property type="molecule type" value="Genomic_DNA"/>
</dbReference>
<gene>
    <name evidence="1" type="ORF">MMOR_10440</name>
</gene>
<dbReference type="Proteomes" id="UP000466681">
    <property type="component" value="Chromosome"/>
</dbReference>
<proteinExistence type="predicted"/>
<organism evidence="1 2">
    <name type="scientific">Mycolicibacterium moriokaense</name>
    <dbReference type="NCBI Taxonomy" id="39691"/>
    <lineage>
        <taxon>Bacteria</taxon>
        <taxon>Bacillati</taxon>
        <taxon>Actinomycetota</taxon>
        <taxon>Actinomycetes</taxon>
        <taxon>Mycobacteriales</taxon>
        <taxon>Mycobacteriaceae</taxon>
        <taxon>Mycolicibacterium</taxon>
    </lineage>
</organism>
<reference evidence="1 2" key="1">
    <citation type="journal article" date="2019" name="Emerg. Microbes Infect.">
        <title>Comprehensive subspecies identification of 175 nontuberculous mycobacteria species based on 7547 genomic profiles.</title>
        <authorList>
            <person name="Matsumoto Y."/>
            <person name="Kinjo T."/>
            <person name="Motooka D."/>
            <person name="Nabeya D."/>
            <person name="Jung N."/>
            <person name="Uechi K."/>
            <person name="Horii T."/>
            <person name="Iida T."/>
            <person name="Fujita J."/>
            <person name="Nakamura S."/>
        </authorList>
    </citation>
    <scope>NUCLEOTIDE SEQUENCE [LARGE SCALE GENOMIC DNA]</scope>
    <source>
        <strain evidence="1 2">JCM 6375</strain>
    </source>
</reference>
<accession>A0AAD1M4H6</accession>
<sequence length="109" mass="11192">MGAFRARLLDVGPCTFMAADALVLEVGEGGWVVDVHAMMATAVLPRLSGNPWVSMSPPPGTGRGRSLTARGLSGVRLLASDAHAGVLAVIGARCPVRPGSAAETTTRRI</sequence>
<evidence type="ECO:0000313" key="1">
    <source>
        <dbReference type="EMBL" id="BBX00108.1"/>
    </source>
</evidence>
<dbReference type="KEGG" id="mmor:MMOR_10440"/>
<evidence type="ECO:0000313" key="2">
    <source>
        <dbReference type="Proteomes" id="UP000466681"/>
    </source>
</evidence>
<protein>
    <submittedName>
        <fullName evidence="1">Uncharacterized protein</fullName>
    </submittedName>
</protein>
<dbReference type="AlphaFoldDB" id="A0AAD1M4H6"/>
<name>A0AAD1M4H6_9MYCO</name>